<name>A0AAW1KHP6_POPJA</name>
<dbReference type="EMBL" id="JASPKY010000221">
    <property type="protein sequence ID" value="KAK9719284.1"/>
    <property type="molecule type" value="Genomic_DNA"/>
</dbReference>
<dbReference type="AlphaFoldDB" id="A0AAW1KHP6"/>
<evidence type="ECO:0000313" key="2">
    <source>
        <dbReference type="Proteomes" id="UP001458880"/>
    </source>
</evidence>
<sequence>MKLELIMSNINYDYLWTRAIGSREATQSALDKHGEKLRWKKNQAEILHGTSVDGHLTKNVIYPFIEKHMKTTILGIDK</sequence>
<proteinExistence type="predicted"/>
<accession>A0AAW1KHP6</accession>
<dbReference type="Proteomes" id="UP001458880">
    <property type="component" value="Unassembled WGS sequence"/>
</dbReference>
<keyword evidence="2" id="KW-1185">Reference proteome</keyword>
<gene>
    <name evidence="1" type="ORF">QE152_g22740</name>
</gene>
<evidence type="ECO:0000313" key="1">
    <source>
        <dbReference type="EMBL" id="KAK9719284.1"/>
    </source>
</evidence>
<reference evidence="1 2" key="1">
    <citation type="journal article" date="2024" name="BMC Genomics">
        <title>De novo assembly and annotation of Popillia japonica's genome with initial clues to its potential as an invasive pest.</title>
        <authorList>
            <person name="Cucini C."/>
            <person name="Boschi S."/>
            <person name="Funari R."/>
            <person name="Cardaioli E."/>
            <person name="Iannotti N."/>
            <person name="Marturano G."/>
            <person name="Paoli F."/>
            <person name="Bruttini M."/>
            <person name="Carapelli A."/>
            <person name="Frati F."/>
            <person name="Nardi F."/>
        </authorList>
    </citation>
    <scope>NUCLEOTIDE SEQUENCE [LARGE SCALE GENOMIC DNA]</scope>
    <source>
        <strain evidence="1">DMR45628</strain>
    </source>
</reference>
<organism evidence="1 2">
    <name type="scientific">Popillia japonica</name>
    <name type="common">Japanese beetle</name>
    <dbReference type="NCBI Taxonomy" id="7064"/>
    <lineage>
        <taxon>Eukaryota</taxon>
        <taxon>Metazoa</taxon>
        <taxon>Ecdysozoa</taxon>
        <taxon>Arthropoda</taxon>
        <taxon>Hexapoda</taxon>
        <taxon>Insecta</taxon>
        <taxon>Pterygota</taxon>
        <taxon>Neoptera</taxon>
        <taxon>Endopterygota</taxon>
        <taxon>Coleoptera</taxon>
        <taxon>Polyphaga</taxon>
        <taxon>Scarabaeiformia</taxon>
        <taxon>Scarabaeidae</taxon>
        <taxon>Rutelinae</taxon>
        <taxon>Popillia</taxon>
    </lineage>
</organism>
<comment type="caution">
    <text evidence="1">The sequence shown here is derived from an EMBL/GenBank/DDBJ whole genome shotgun (WGS) entry which is preliminary data.</text>
</comment>
<protein>
    <submittedName>
        <fullName evidence="1">Uncharacterized protein</fullName>
    </submittedName>
</protein>